<protein>
    <submittedName>
        <fullName evidence="2">Uncharacterized protein</fullName>
    </submittedName>
</protein>
<dbReference type="EMBL" id="CP106831">
    <property type="protein sequence ID" value="WIH97270.1"/>
    <property type="molecule type" value="Genomic_DNA"/>
</dbReference>
<keyword evidence="1" id="KW-0732">Signal</keyword>
<evidence type="ECO:0000256" key="1">
    <source>
        <dbReference type="SAM" id="SignalP"/>
    </source>
</evidence>
<proteinExistence type="predicted"/>
<organism evidence="2 3">
    <name type="scientific">Empedobacter falsenii</name>
    <dbReference type="NCBI Taxonomy" id="343874"/>
    <lineage>
        <taxon>Bacteria</taxon>
        <taxon>Pseudomonadati</taxon>
        <taxon>Bacteroidota</taxon>
        <taxon>Flavobacteriia</taxon>
        <taxon>Flavobacteriales</taxon>
        <taxon>Weeksellaceae</taxon>
        <taxon>Empedobacter</taxon>
    </lineage>
</organism>
<dbReference type="RefSeq" id="WP_260542673.1">
    <property type="nucleotide sequence ID" value="NZ_CP106831.1"/>
</dbReference>
<evidence type="ECO:0000313" key="3">
    <source>
        <dbReference type="Proteomes" id="UP001223501"/>
    </source>
</evidence>
<feature type="chain" id="PRO_5045584193" evidence="1">
    <location>
        <begin position="21"/>
        <end position="140"/>
    </location>
</feature>
<dbReference type="Proteomes" id="UP001223501">
    <property type="component" value="Chromosome"/>
</dbReference>
<name>A0ABY8VCP4_9FLAO</name>
<keyword evidence="3" id="KW-1185">Reference proteome</keyword>
<sequence length="140" mass="16297">MNRKLLLLIILTFFTISVNAQNVKAEYRMNLSGILYESIILFDDGTFKLTNEYDLYFETFGIYEIIEDYLFLAEDDIYQNAIKLNPKLTASSVAKKIYKIGDDKIFITIKGKVKKRIVDKSLTKGLSNIFGHKYQYIKIQ</sequence>
<gene>
    <name evidence="2" type="ORF">OBA43_13745</name>
</gene>
<accession>A0ABY8VCP4</accession>
<feature type="signal peptide" evidence="1">
    <location>
        <begin position="1"/>
        <end position="20"/>
    </location>
</feature>
<reference evidence="2 3" key="1">
    <citation type="submission" date="2022-09" db="EMBL/GenBank/DDBJ databases">
        <title>Whole genome sequencing analysis of tet(X)-positive Empedobacter falsenii YWS9-3.</title>
        <authorList>
            <person name="Chen C."/>
            <person name="Lv Y.-L."/>
        </authorList>
    </citation>
    <scope>NUCLEOTIDE SEQUENCE [LARGE SCALE GENOMIC DNA]</scope>
    <source>
        <strain evidence="2 3">YWS9-3_T</strain>
    </source>
</reference>
<evidence type="ECO:0000313" key="2">
    <source>
        <dbReference type="EMBL" id="WIH97270.1"/>
    </source>
</evidence>